<evidence type="ECO:0000313" key="3">
    <source>
        <dbReference type="Proteomes" id="UP000653480"/>
    </source>
</evidence>
<protein>
    <recommendedName>
        <fullName evidence="4">PAS domain-containing protein</fullName>
    </recommendedName>
</protein>
<dbReference type="CDD" id="cd00130">
    <property type="entry name" value="PAS"/>
    <property type="match status" value="1"/>
</dbReference>
<name>A0A8H9H4R3_9ACTN</name>
<organism evidence="2 3">
    <name type="scientific">Microbispora bryophytorum</name>
    <dbReference type="NCBI Taxonomy" id="1460882"/>
    <lineage>
        <taxon>Bacteria</taxon>
        <taxon>Bacillati</taxon>
        <taxon>Actinomycetota</taxon>
        <taxon>Actinomycetes</taxon>
        <taxon>Streptosporangiales</taxon>
        <taxon>Streptosporangiaceae</taxon>
        <taxon>Microbispora</taxon>
    </lineage>
</organism>
<dbReference type="InterPro" id="IPR000014">
    <property type="entry name" value="PAS"/>
</dbReference>
<dbReference type="OrthoDB" id="4715070at2"/>
<accession>A0A8H9H4R3</accession>
<evidence type="ECO:0000256" key="1">
    <source>
        <dbReference type="SAM" id="MobiDB-lite"/>
    </source>
</evidence>
<evidence type="ECO:0000313" key="2">
    <source>
        <dbReference type="EMBL" id="GGO27192.1"/>
    </source>
</evidence>
<dbReference type="InterPro" id="IPR035965">
    <property type="entry name" value="PAS-like_dom_sf"/>
</dbReference>
<dbReference type="AlphaFoldDB" id="A0A8H9H4R3"/>
<dbReference type="Proteomes" id="UP000653480">
    <property type="component" value="Unassembled WGS sequence"/>
</dbReference>
<dbReference type="EMBL" id="BMMN01000015">
    <property type="protein sequence ID" value="GGO27192.1"/>
    <property type="molecule type" value="Genomic_DNA"/>
</dbReference>
<dbReference type="SUPFAM" id="SSF55785">
    <property type="entry name" value="PYP-like sensor domain (PAS domain)"/>
    <property type="match status" value="1"/>
</dbReference>
<proteinExistence type="predicted"/>
<dbReference type="RefSeq" id="WP_142574559.1">
    <property type="nucleotide sequence ID" value="NZ_BMMN01000015.1"/>
</dbReference>
<feature type="region of interest" description="Disordered" evidence="1">
    <location>
        <begin position="148"/>
        <end position="173"/>
    </location>
</feature>
<comment type="caution">
    <text evidence="2">The sequence shown here is derived from an EMBL/GenBank/DDBJ whole genome shotgun (WGS) entry which is preliminary data.</text>
</comment>
<reference evidence="2" key="2">
    <citation type="submission" date="2020-09" db="EMBL/GenBank/DDBJ databases">
        <authorList>
            <person name="Sun Q."/>
            <person name="Zhou Y."/>
        </authorList>
    </citation>
    <scope>NUCLEOTIDE SEQUENCE</scope>
    <source>
        <strain evidence="2">CGMCC 4.7138</strain>
    </source>
</reference>
<reference evidence="2" key="1">
    <citation type="journal article" date="2014" name="Int. J. Syst. Evol. Microbiol.">
        <title>Complete genome sequence of Corynebacterium casei LMG S-19264T (=DSM 44701T), isolated from a smear-ripened cheese.</title>
        <authorList>
            <consortium name="US DOE Joint Genome Institute (JGI-PGF)"/>
            <person name="Walter F."/>
            <person name="Albersmeier A."/>
            <person name="Kalinowski J."/>
            <person name="Ruckert C."/>
        </authorList>
    </citation>
    <scope>NUCLEOTIDE SEQUENCE</scope>
    <source>
        <strain evidence="2">CGMCC 4.7138</strain>
    </source>
</reference>
<gene>
    <name evidence="2" type="ORF">GCM10011574_60360</name>
</gene>
<sequence>MSSQVEPAEVAESRIATDWSLDQWADRLIDQAGFGVTVLDRHGTVMYYNKWASEHLDRKPEYIGNDVRKRHRRAVTNPRFDAMLRLFEEGRVEPVSYVARPYGRTTILVTVSPIRVDGELVGFSQVVLLKDEIQELCARFDESGRESFEREMLPDTPAVARDPAAGQCSSRRA</sequence>
<evidence type="ECO:0008006" key="4">
    <source>
        <dbReference type="Google" id="ProtNLM"/>
    </source>
</evidence>
<keyword evidence="3" id="KW-1185">Reference proteome</keyword>
<dbReference type="Gene3D" id="3.30.450.20">
    <property type="entry name" value="PAS domain"/>
    <property type="match status" value="1"/>
</dbReference>